<comment type="caution">
    <text evidence="1">The sequence shown here is derived from an EMBL/GenBank/DDBJ whole genome shotgun (WGS) entry which is preliminary data.</text>
</comment>
<evidence type="ECO:0000313" key="1">
    <source>
        <dbReference type="EMBL" id="OGL97113.1"/>
    </source>
</evidence>
<protein>
    <submittedName>
        <fullName evidence="1">Uncharacterized protein</fullName>
    </submittedName>
</protein>
<dbReference type="Proteomes" id="UP000177331">
    <property type="component" value="Unassembled WGS sequence"/>
</dbReference>
<dbReference type="AlphaFoldDB" id="A0A1F7W2S0"/>
<sequence length="282" mass="30511">MKTFHLLNVWCFAMLIIGFYGCCSSDRCDDSTKGPSCTVLSDCCSFSPSALCTNGFCESNMFCAQDPNCFGSRWGACSSSGSSQDTVDTLSSCRTFHFGVKPQSSANQCGGYRSANTEYDMGKINEFWGSAMYACTCSPAVQFCTHNAYATPQTPGYIYYDPNLFVSLRSHGSLLPAAWMASHEAGHNLQFAIGMNAAYSIARELSADCFSGYFLAWLVCTNQATQYDISTTLMQVCSAQDPVGVPWFDPTAHGTCSQRVNAVQNGMKSYAAGVLANVACKY</sequence>
<gene>
    <name evidence="1" type="ORF">A2318_00710</name>
</gene>
<proteinExistence type="predicted"/>
<organism evidence="1 2">
    <name type="scientific">Candidatus Uhrbacteria bacterium RIFOXYB2_FULL_45_11</name>
    <dbReference type="NCBI Taxonomy" id="1802421"/>
    <lineage>
        <taxon>Bacteria</taxon>
        <taxon>Candidatus Uhriibacteriota</taxon>
    </lineage>
</organism>
<dbReference type="EMBL" id="MGFD01000058">
    <property type="protein sequence ID" value="OGL97113.1"/>
    <property type="molecule type" value="Genomic_DNA"/>
</dbReference>
<evidence type="ECO:0000313" key="2">
    <source>
        <dbReference type="Proteomes" id="UP000177331"/>
    </source>
</evidence>
<reference evidence="1 2" key="1">
    <citation type="journal article" date="2016" name="Nat. Commun.">
        <title>Thousands of microbial genomes shed light on interconnected biogeochemical processes in an aquifer system.</title>
        <authorList>
            <person name="Anantharaman K."/>
            <person name="Brown C.T."/>
            <person name="Hug L.A."/>
            <person name="Sharon I."/>
            <person name="Castelle C.J."/>
            <person name="Probst A.J."/>
            <person name="Thomas B.C."/>
            <person name="Singh A."/>
            <person name="Wilkins M.J."/>
            <person name="Karaoz U."/>
            <person name="Brodie E.L."/>
            <person name="Williams K.H."/>
            <person name="Hubbard S.S."/>
            <person name="Banfield J.F."/>
        </authorList>
    </citation>
    <scope>NUCLEOTIDE SEQUENCE [LARGE SCALE GENOMIC DNA]</scope>
</reference>
<name>A0A1F7W2S0_9BACT</name>
<dbReference type="PROSITE" id="PS51257">
    <property type="entry name" value="PROKAR_LIPOPROTEIN"/>
    <property type="match status" value="1"/>
</dbReference>
<dbReference type="STRING" id="1802421.A2318_00710"/>
<accession>A0A1F7W2S0</accession>